<feature type="zinc finger region" description="CR-type" evidence="12">
    <location>
        <begin position="132"/>
        <end position="210"/>
    </location>
</feature>
<evidence type="ECO:0000256" key="11">
    <source>
        <dbReference type="HAMAP-Rule" id="MF_01152"/>
    </source>
</evidence>
<dbReference type="AlphaFoldDB" id="A0A7V8VG84"/>
<feature type="binding site" evidence="11">
    <location>
        <position position="165"/>
    </location>
    <ligand>
        <name>Zn(2+)</name>
        <dbReference type="ChEBI" id="CHEBI:29105"/>
        <label>2</label>
    </ligand>
</feature>
<proteinExistence type="inferred from homology"/>
<dbReference type="PANTHER" id="PTHR43096:SF48">
    <property type="entry name" value="CHAPERONE PROTEIN DNAJ"/>
    <property type="match status" value="1"/>
</dbReference>
<dbReference type="FunFam" id="2.60.260.20:FF:000005">
    <property type="entry name" value="Chaperone protein dnaJ 1, mitochondrial"/>
    <property type="match status" value="1"/>
</dbReference>
<evidence type="ECO:0000256" key="5">
    <source>
        <dbReference type="ARBA" id="ARBA00022771"/>
    </source>
</evidence>
<feature type="binding site" evidence="11">
    <location>
        <position position="145"/>
    </location>
    <ligand>
        <name>Zn(2+)</name>
        <dbReference type="ChEBI" id="CHEBI:29105"/>
        <label>1</label>
    </ligand>
</feature>
<feature type="domain" description="J" evidence="13">
    <location>
        <begin position="5"/>
        <end position="70"/>
    </location>
</feature>
<evidence type="ECO:0000259" key="14">
    <source>
        <dbReference type="PROSITE" id="PS51188"/>
    </source>
</evidence>
<comment type="subunit">
    <text evidence="11">Homodimer.</text>
</comment>
<dbReference type="EMBL" id="JACEFB010000012">
    <property type="protein sequence ID" value="MBA2227247.1"/>
    <property type="molecule type" value="Genomic_DNA"/>
</dbReference>
<dbReference type="SUPFAM" id="SSF46565">
    <property type="entry name" value="Chaperone J-domain"/>
    <property type="match status" value="1"/>
</dbReference>
<evidence type="ECO:0000256" key="12">
    <source>
        <dbReference type="PROSITE-ProRule" id="PRU00546"/>
    </source>
</evidence>
<keyword evidence="2 11" id="KW-0235">DNA replication</keyword>
<dbReference type="RefSeq" id="WP_194539114.1">
    <property type="nucleotide sequence ID" value="NZ_JACEFB010000012.1"/>
</dbReference>
<evidence type="ECO:0000313" key="16">
    <source>
        <dbReference type="Proteomes" id="UP000542342"/>
    </source>
</evidence>
<feature type="binding site" evidence="11">
    <location>
        <position position="184"/>
    </location>
    <ligand>
        <name>Zn(2+)</name>
        <dbReference type="ChEBI" id="CHEBI:29105"/>
        <label>2</label>
    </ligand>
</feature>
<dbReference type="PRINTS" id="PR00625">
    <property type="entry name" value="JDOMAIN"/>
</dbReference>
<feature type="repeat" description="CXXCXGXG motif" evidence="11">
    <location>
        <begin position="198"/>
        <end position="205"/>
    </location>
</feature>
<name>A0A7V8VG84_9BACT</name>
<dbReference type="SMART" id="SM00271">
    <property type="entry name" value="DnaJ"/>
    <property type="match status" value="1"/>
</dbReference>
<evidence type="ECO:0000256" key="8">
    <source>
        <dbReference type="ARBA" id="ARBA00023186"/>
    </source>
</evidence>
<dbReference type="SUPFAM" id="SSF57938">
    <property type="entry name" value="DnaJ/Hsp40 cysteine-rich domain"/>
    <property type="match status" value="1"/>
</dbReference>
<dbReference type="GO" id="GO:0031072">
    <property type="term" value="F:heat shock protein binding"/>
    <property type="evidence" value="ECO:0007669"/>
    <property type="project" value="InterPro"/>
</dbReference>
<dbReference type="FunFam" id="2.10.230.10:FF:000002">
    <property type="entry name" value="Molecular chaperone DnaJ"/>
    <property type="match status" value="1"/>
</dbReference>
<dbReference type="Pfam" id="PF00684">
    <property type="entry name" value="DnaJ_CXXCXGXG"/>
    <property type="match status" value="1"/>
</dbReference>
<dbReference type="InterPro" id="IPR018253">
    <property type="entry name" value="DnaJ_domain_CS"/>
</dbReference>
<dbReference type="Pfam" id="PF00226">
    <property type="entry name" value="DnaJ"/>
    <property type="match status" value="1"/>
</dbReference>
<keyword evidence="16" id="KW-1185">Reference proteome</keyword>
<dbReference type="InterPro" id="IPR001305">
    <property type="entry name" value="HSP_DnaJ_Cys-rich_dom"/>
</dbReference>
<comment type="caution">
    <text evidence="15">The sequence shown here is derived from an EMBL/GenBank/DDBJ whole genome shotgun (WGS) entry which is preliminary data.</text>
</comment>
<evidence type="ECO:0000256" key="6">
    <source>
        <dbReference type="ARBA" id="ARBA00022833"/>
    </source>
</evidence>
<dbReference type="PROSITE" id="PS51188">
    <property type="entry name" value="ZF_CR"/>
    <property type="match status" value="1"/>
</dbReference>
<dbReference type="GO" id="GO:0005524">
    <property type="term" value="F:ATP binding"/>
    <property type="evidence" value="ECO:0007669"/>
    <property type="project" value="InterPro"/>
</dbReference>
<comment type="similarity">
    <text evidence="9 11">Belongs to the DnaJ family.</text>
</comment>
<feature type="repeat" description="CXXCXGXG motif" evidence="11">
    <location>
        <begin position="145"/>
        <end position="152"/>
    </location>
</feature>
<protein>
    <recommendedName>
        <fullName evidence="10 11">Chaperone protein DnaJ</fullName>
    </recommendedName>
</protein>
<dbReference type="NCBIfam" id="NF008035">
    <property type="entry name" value="PRK10767.1"/>
    <property type="match status" value="1"/>
</dbReference>
<dbReference type="GO" id="GO:0009408">
    <property type="term" value="P:response to heat"/>
    <property type="evidence" value="ECO:0007669"/>
    <property type="project" value="InterPro"/>
</dbReference>
<dbReference type="InterPro" id="IPR002939">
    <property type="entry name" value="DnaJ_C"/>
</dbReference>
<dbReference type="PANTHER" id="PTHR43096">
    <property type="entry name" value="DNAJ HOMOLOG 1, MITOCHONDRIAL-RELATED"/>
    <property type="match status" value="1"/>
</dbReference>
<dbReference type="Proteomes" id="UP000542342">
    <property type="component" value="Unassembled WGS sequence"/>
</dbReference>
<evidence type="ECO:0000256" key="7">
    <source>
        <dbReference type="ARBA" id="ARBA00023016"/>
    </source>
</evidence>
<feature type="domain" description="CR-type" evidence="14">
    <location>
        <begin position="132"/>
        <end position="210"/>
    </location>
</feature>
<feature type="binding site" evidence="11">
    <location>
        <position position="198"/>
    </location>
    <ligand>
        <name>Zn(2+)</name>
        <dbReference type="ChEBI" id="CHEBI:29105"/>
        <label>1</label>
    </ligand>
</feature>
<dbReference type="CDD" id="cd06257">
    <property type="entry name" value="DnaJ"/>
    <property type="match status" value="1"/>
</dbReference>
<dbReference type="CDD" id="cd10747">
    <property type="entry name" value="DnaJ_C"/>
    <property type="match status" value="1"/>
</dbReference>
<dbReference type="InterPro" id="IPR012724">
    <property type="entry name" value="DnaJ"/>
</dbReference>
<dbReference type="InterPro" id="IPR036410">
    <property type="entry name" value="HSP_DnaJ_Cys-rich_dom_sf"/>
</dbReference>
<dbReference type="InterPro" id="IPR008971">
    <property type="entry name" value="HSP40/DnaJ_pept-bd"/>
</dbReference>
<dbReference type="Gene3D" id="2.10.230.10">
    <property type="entry name" value="Heat shock protein DnaJ, cysteine-rich domain"/>
    <property type="match status" value="1"/>
</dbReference>
<dbReference type="InterPro" id="IPR001623">
    <property type="entry name" value="DnaJ_domain"/>
</dbReference>
<accession>A0A7V8VG84</accession>
<dbReference type="GO" id="GO:0005737">
    <property type="term" value="C:cytoplasm"/>
    <property type="evidence" value="ECO:0007669"/>
    <property type="project" value="UniProtKB-SubCell"/>
</dbReference>
<keyword evidence="3 11" id="KW-0479">Metal-binding</keyword>
<dbReference type="Gene3D" id="2.60.260.20">
    <property type="entry name" value="Urease metallochaperone UreE, N-terminal domain"/>
    <property type="match status" value="2"/>
</dbReference>
<evidence type="ECO:0000256" key="3">
    <source>
        <dbReference type="ARBA" id="ARBA00022723"/>
    </source>
</evidence>
<evidence type="ECO:0000256" key="2">
    <source>
        <dbReference type="ARBA" id="ARBA00022705"/>
    </source>
</evidence>
<feature type="repeat" description="CXXCXGXG motif" evidence="11">
    <location>
        <begin position="162"/>
        <end position="169"/>
    </location>
</feature>
<dbReference type="GO" id="GO:0042026">
    <property type="term" value="P:protein refolding"/>
    <property type="evidence" value="ECO:0007669"/>
    <property type="project" value="TreeGrafter"/>
</dbReference>
<dbReference type="PROSITE" id="PS00636">
    <property type="entry name" value="DNAJ_1"/>
    <property type="match status" value="1"/>
</dbReference>
<evidence type="ECO:0000256" key="4">
    <source>
        <dbReference type="ARBA" id="ARBA00022737"/>
    </source>
</evidence>
<feature type="binding site" evidence="11">
    <location>
        <position position="201"/>
    </location>
    <ligand>
        <name>Zn(2+)</name>
        <dbReference type="ChEBI" id="CHEBI:29105"/>
        <label>1</label>
    </ligand>
</feature>
<dbReference type="HAMAP" id="MF_01152">
    <property type="entry name" value="DnaJ"/>
    <property type="match status" value="1"/>
</dbReference>
<dbReference type="InterPro" id="IPR036869">
    <property type="entry name" value="J_dom_sf"/>
</dbReference>
<dbReference type="PROSITE" id="PS50076">
    <property type="entry name" value="DNAJ_2"/>
    <property type="match status" value="1"/>
</dbReference>
<gene>
    <name evidence="11 15" type="primary">dnaJ</name>
    <name evidence="15" type="ORF">H0921_13880</name>
</gene>
<comment type="cofactor">
    <cofactor evidence="11">
        <name>Zn(2+)</name>
        <dbReference type="ChEBI" id="CHEBI:29105"/>
    </cofactor>
    <text evidence="11">Binds 2 Zn(2+) ions per monomer.</text>
</comment>
<feature type="binding site" evidence="11">
    <location>
        <position position="148"/>
    </location>
    <ligand>
        <name>Zn(2+)</name>
        <dbReference type="ChEBI" id="CHEBI:29105"/>
        <label>1</label>
    </ligand>
</feature>
<dbReference type="GO" id="GO:0051082">
    <property type="term" value="F:unfolded protein binding"/>
    <property type="evidence" value="ECO:0007669"/>
    <property type="project" value="UniProtKB-UniRule"/>
</dbReference>
<sequence>MPKRCYYEVLGVPRTATEAEITKAYRALAKKYHPDQNPGDDSVLEKYHEVSEAYEVLKDPEKRAIYDRYGHEGLANGGMPPEGSIHIDLSEVFDDLIGGLFGGRRRGGRGGQRRGADIEEVLDLELLEAATGVSRTLTVRYEANCRTCGGTGARPGTQPVVCRRCRGSGTEYISGGFFALPQRCRACAGAGYTIAHPCTDCRGRGRVEARETVTVTIPPGVDTRTRLTLRGHGHEGTPGAPRGDLHLILRVREHKVFERDGHNLICQCPISFARAALGGTVELTTLTGEKVTLQVPRGTQTHTVLRIPGHGMPDLDNPRRRGDLLVVLVVETPTQLTPEQEQLFRRLAELEGNAPPAAPRKGILGKLKDLITGEHPPT</sequence>
<comment type="function">
    <text evidence="11">Participates actively in the response to hyperosmotic and heat shock by preventing the aggregation of stress-denatured proteins and by disaggregating proteins, also in an autonomous, DnaK-independent fashion. Unfolded proteins bind initially to DnaJ; upon interaction with the DnaJ-bound protein, DnaK hydrolyzes its bound ATP, resulting in the formation of a stable complex. GrpE releases ADP from DnaK; ATP binding to DnaK triggers the release of the substrate protein, thus completing the reaction cycle. Several rounds of ATP-dependent interactions between DnaJ, DnaK and GrpE are required for fully efficient folding. Also involved, together with DnaK and GrpE, in the DNA replication of plasmids through activation of initiation proteins.</text>
</comment>
<keyword evidence="7 11" id="KW-0346">Stress response</keyword>
<evidence type="ECO:0000313" key="15">
    <source>
        <dbReference type="EMBL" id="MBA2227247.1"/>
    </source>
</evidence>
<feature type="binding site" evidence="11">
    <location>
        <position position="187"/>
    </location>
    <ligand>
        <name>Zn(2+)</name>
        <dbReference type="ChEBI" id="CHEBI:29105"/>
        <label>2</label>
    </ligand>
</feature>
<keyword evidence="1 11" id="KW-0963">Cytoplasm</keyword>
<feature type="repeat" description="CXXCXGXG motif" evidence="11">
    <location>
        <begin position="184"/>
        <end position="191"/>
    </location>
</feature>
<keyword evidence="6 11" id="KW-0862">Zinc</keyword>
<evidence type="ECO:0000256" key="1">
    <source>
        <dbReference type="ARBA" id="ARBA00022490"/>
    </source>
</evidence>
<feature type="binding site" evidence="11">
    <location>
        <position position="162"/>
    </location>
    <ligand>
        <name>Zn(2+)</name>
        <dbReference type="ChEBI" id="CHEBI:29105"/>
        <label>2</label>
    </ligand>
</feature>
<dbReference type="Pfam" id="PF01556">
    <property type="entry name" value="DnaJ_C"/>
    <property type="match status" value="1"/>
</dbReference>
<evidence type="ECO:0000256" key="10">
    <source>
        <dbReference type="ARBA" id="ARBA00067609"/>
    </source>
</evidence>
<organism evidence="15 16">
    <name type="scientific">Thermogemmata fonticola</name>
    <dbReference type="NCBI Taxonomy" id="2755323"/>
    <lineage>
        <taxon>Bacteria</taxon>
        <taxon>Pseudomonadati</taxon>
        <taxon>Planctomycetota</taxon>
        <taxon>Planctomycetia</taxon>
        <taxon>Gemmatales</taxon>
        <taxon>Gemmataceae</taxon>
        <taxon>Thermogemmata</taxon>
    </lineage>
</organism>
<dbReference type="Gene3D" id="1.10.287.110">
    <property type="entry name" value="DnaJ domain"/>
    <property type="match status" value="1"/>
</dbReference>
<dbReference type="GO" id="GO:0006260">
    <property type="term" value="P:DNA replication"/>
    <property type="evidence" value="ECO:0007669"/>
    <property type="project" value="UniProtKB-KW"/>
</dbReference>
<keyword evidence="8 11" id="KW-0143">Chaperone</keyword>
<comment type="domain">
    <text evidence="11">The J domain is necessary and sufficient to stimulate DnaK ATPase activity. Zinc center 1 plays an important role in the autonomous, DnaK-independent chaperone activity of DnaJ. Zinc center 2 is essential for interaction with DnaK and for DnaJ activity.</text>
</comment>
<keyword evidence="4 11" id="KW-0677">Repeat</keyword>
<evidence type="ECO:0000256" key="9">
    <source>
        <dbReference type="ARBA" id="ARBA00061004"/>
    </source>
</evidence>
<dbReference type="SUPFAM" id="SSF49493">
    <property type="entry name" value="HSP40/DnaJ peptide-binding domain"/>
    <property type="match status" value="2"/>
</dbReference>
<dbReference type="CDD" id="cd10719">
    <property type="entry name" value="DnaJ_zf"/>
    <property type="match status" value="1"/>
</dbReference>
<keyword evidence="5 11" id="KW-0863">Zinc-finger</keyword>
<dbReference type="GO" id="GO:0008270">
    <property type="term" value="F:zinc ion binding"/>
    <property type="evidence" value="ECO:0007669"/>
    <property type="project" value="UniProtKB-UniRule"/>
</dbReference>
<comment type="subcellular location">
    <subcellularLocation>
        <location evidence="11">Cytoplasm</location>
    </subcellularLocation>
</comment>
<reference evidence="15 16" key="1">
    <citation type="submission" date="2020-07" db="EMBL/GenBank/DDBJ databases">
        <title>Thermogemmata thermophila gen. nov., sp. nov., a novel moderate thermophilic planctomycete from a Kamchatka hot spring.</title>
        <authorList>
            <person name="Elcheninov A.G."/>
            <person name="Podosokorskaya O.A."/>
            <person name="Kovaleva O.L."/>
            <person name="Novikov A."/>
            <person name="Bonch-Osmolovskaya E.A."/>
            <person name="Toshchakov S.V."/>
            <person name="Kublanov I.V."/>
        </authorList>
    </citation>
    <scope>NUCLEOTIDE SEQUENCE [LARGE SCALE GENOMIC DNA]</scope>
    <source>
        <strain evidence="15 16">2918</strain>
    </source>
</reference>
<evidence type="ECO:0000259" key="13">
    <source>
        <dbReference type="PROSITE" id="PS50076"/>
    </source>
</evidence>